<dbReference type="InParanoid" id="A0A1X7UPG9"/>
<name>A0A1X7UPG9_AMPQE</name>
<dbReference type="OrthoDB" id="10252231at2759"/>
<reference evidence="1" key="1">
    <citation type="submission" date="2017-05" db="UniProtKB">
        <authorList>
            <consortium name="EnsemblMetazoa"/>
        </authorList>
    </citation>
    <scope>IDENTIFICATION</scope>
</reference>
<dbReference type="AlphaFoldDB" id="A0A1X7UPG9"/>
<accession>A0A1X7UPG9</accession>
<dbReference type="OMA" id="KQTERRY"/>
<dbReference type="EnsemblMetazoa" id="Aqu2.1.29419_001">
    <property type="protein sequence ID" value="Aqu2.1.29419_001"/>
    <property type="gene ID" value="Aqu2.1.29419"/>
</dbReference>
<dbReference type="STRING" id="400682.A0A1X7UPG9"/>
<sequence>MKDCIDGVFYTLWTRWEMNGSPEITLKEFIQAVKHQLILRYTPTTGLTGLDEEDDDEDEKRATLVVPLESSGQDKVLYKYNFDVSMVVLGVKMIYVPLLPGHKKRLTQTVKSVLAKSVSAQSTYVDLTLSFDNDLPGSPFRYYY</sequence>
<dbReference type="eggNOG" id="KOG2012">
    <property type="taxonomic scope" value="Eukaryota"/>
</dbReference>
<evidence type="ECO:0000313" key="1">
    <source>
        <dbReference type="EnsemblMetazoa" id="Aqu2.1.29419_001"/>
    </source>
</evidence>
<protein>
    <submittedName>
        <fullName evidence="1">Uncharacterized protein</fullName>
    </submittedName>
</protein>
<proteinExistence type="predicted"/>
<dbReference type="Gene3D" id="3.10.290.60">
    <property type="entry name" value="Ubiquitin-activating enzyme E1, UFD domain"/>
    <property type="match status" value="1"/>
</dbReference>
<organism evidence="1">
    <name type="scientific">Amphimedon queenslandica</name>
    <name type="common">Sponge</name>
    <dbReference type="NCBI Taxonomy" id="400682"/>
    <lineage>
        <taxon>Eukaryota</taxon>
        <taxon>Metazoa</taxon>
        <taxon>Porifera</taxon>
        <taxon>Demospongiae</taxon>
        <taxon>Heteroscleromorpha</taxon>
        <taxon>Haplosclerida</taxon>
        <taxon>Niphatidae</taxon>
        <taxon>Amphimedon</taxon>
    </lineage>
</organism>
<dbReference type="InterPro" id="IPR038252">
    <property type="entry name" value="UBA_E1_C_sf"/>
</dbReference>